<dbReference type="STRING" id="310780.SAMN05216267_10361"/>
<dbReference type="InterPro" id="IPR000421">
    <property type="entry name" value="FA58C"/>
</dbReference>
<protein>
    <submittedName>
        <fullName evidence="3">Beta-glucosidase</fullName>
    </submittedName>
</protein>
<accession>A0A1H8RPX4</accession>
<dbReference type="RefSeq" id="WP_143080581.1">
    <property type="nucleotide sequence ID" value="NZ_FODD01000036.1"/>
</dbReference>
<evidence type="ECO:0000313" key="4">
    <source>
        <dbReference type="Proteomes" id="UP000181951"/>
    </source>
</evidence>
<dbReference type="Proteomes" id="UP000181951">
    <property type="component" value="Unassembled WGS sequence"/>
</dbReference>
<sequence>MLAPPTGTTALRPAAPWRRRNIVAAVVTALLASLLLVVPLRSAHAADTLLSQGKTATASSTENAGTPASAAVDGNTGTRWSSAASDPQWLQVDLGASATISSVTLNWETAYGTAFK</sequence>
<feature type="region of interest" description="Disordered" evidence="1">
    <location>
        <begin position="52"/>
        <end position="84"/>
    </location>
</feature>
<dbReference type="EMBL" id="FODD01000036">
    <property type="protein sequence ID" value="SEO68003.1"/>
    <property type="molecule type" value="Genomic_DNA"/>
</dbReference>
<proteinExistence type="predicted"/>
<dbReference type="InterPro" id="IPR008979">
    <property type="entry name" value="Galactose-bd-like_sf"/>
</dbReference>
<gene>
    <name evidence="3" type="ORF">SAMN05216267_10361</name>
</gene>
<feature type="compositionally biased region" description="Polar residues" evidence="1">
    <location>
        <begin position="75"/>
        <end position="84"/>
    </location>
</feature>
<feature type="compositionally biased region" description="Polar residues" evidence="1">
    <location>
        <begin position="52"/>
        <end position="66"/>
    </location>
</feature>
<dbReference type="AlphaFoldDB" id="A0A1H8RPX4"/>
<evidence type="ECO:0000256" key="1">
    <source>
        <dbReference type="SAM" id="MobiDB-lite"/>
    </source>
</evidence>
<dbReference type="OrthoDB" id="5513218at2"/>
<dbReference type="SUPFAM" id="SSF49785">
    <property type="entry name" value="Galactose-binding domain-like"/>
    <property type="match status" value="1"/>
</dbReference>
<feature type="domain" description="F5/8 type C" evidence="2">
    <location>
        <begin position="37"/>
        <end position="116"/>
    </location>
</feature>
<dbReference type="Gene3D" id="2.60.120.260">
    <property type="entry name" value="Galactose-binding domain-like"/>
    <property type="match status" value="1"/>
</dbReference>
<keyword evidence="4" id="KW-1185">Reference proteome</keyword>
<organism evidence="3 4">
    <name type="scientific">Actinacidiphila rubida</name>
    <dbReference type="NCBI Taxonomy" id="310780"/>
    <lineage>
        <taxon>Bacteria</taxon>
        <taxon>Bacillati</taxon>
        <taxon>Actinomycetota</taxon>
        <taxon>Actinomycetes</taxon>
        <taxon>Kitasatosporales</taxon>
        <taxon>Streptomycetaceae</taxon>
        <taxon>Actinacidiphila</taxon>
    </lineage>
</organism>
<name>A0A1H8RPX4_9ACTN</name>
<dbReference type="Pfam" id="PF22633">
    <property type="entry name" value="F5_F8_type_C_2"/>
    <property type="match status" value="1"/>
</dbReference>
<evidence type="ECO:0000313" key="3">
    <source>
        <dbReference type="EMBL" id="SEO68003.1"/>
    </source>
</evidence>
<feature type="non-terminal residue" evidence="3">
    <location>
        <position position="116"/>
    </location>
</feature>
<reference evidence="3 4" key="1">
    <citation type="submission" date="2016-10" db="EMBL/GenBank/DDBJ databases">
        <authorList>
            <person name="de Groot N.N."/>
        </authorList>
    </citation>
    <scope>NUCLEOTIDE SEQUENCE [LARGE SCALE GENOMIC DNA]</scope>
    <source>
        <strain evidence="3 4">CGMCC 4.2026</strain>
    </source>
</reference>
<dbReference type="PROSITE" id="PS50022">
    <property type="entry name" value="FA58C_3"/>
    <property type="match status" value="1"/>
</dbReference>
<evidence type="ECO:0000259" key="2">
    <source>
        <dbReference type="PROSITE" id="PS50022"/>
    </source>
</evidence>